<dbReference type="EMBL" id="MQTW01000600">
    <property type="protein sequence ID" value="RYC79552.1"/>
    <property type="molecule type" value="Genomic_DNA"/>
</dbReference>
<dbReference type="AlphaFoldDB" id="A0A4Q2UZG8"/>
<feature type="compositionally biased region" description="Basic and acidic residues" evidence="1">
    <location>
        <begin position="74"/>
        <end position="84"/>
    </location>
</feature>
<proteinExistence type="predicted"/>
<sequence length="123" mass="13719">MTRTCSSRTDSSFSSQHKRQSSLDPAFDFRLNGELTTSPSEIQIAEVAEMKKPSKSPVIYPELDRYRNIQRPSDSSDNRIEVPVRESLTSSSSNSTIRAATIKKKTENLPPLPPSPPPRKSSQ</sequence>
<feature type="region of interest" description="Disordered" evidence="1">
    <location>
        <begin position="62"/>
        <end position="123"/>
    </location>
</feature>
<feature type="compositionally biased region" description="Pro residues" evidence="1">
    <location>
        <begin position="110"/>
        <end position="123"/>
    </location>
</feature>
<feature type="compositionally biased region" description="Low complexity" evidence="1">
    <location>
        <begin position="87"/>
        <end position="96"/>
    </location>
</feature>
<evidence type="ECO:0000256" key="1">
    <source>
        <dbReference type="SAM" id="MobiDB-lite"/>
    </source>
</evidence>
<evidence type="ECO:0000313" key="3">
    <source>
        <dbReference type="Proteomes" id="UP000290540"/>
    </source>
</evidence>
<feature type="compositionally biased region" description="Low complexity" evidence="1">
    <location>
        <begin position="1"/>
        <end position="15"/>
    </location>
</feature>
<evidence type="ECO:0000313" key="2">
    <source>
        <dbReference type="EMBL" id="RYC79552.1"/>
    </source>
</evidence>
<reference evidence="2 3" key="1">
    <citation type="submission" date="2016-12" db="EMBL/GenBank/DDBJ databases">
        <title>Draft genome sequence of Fusarium oxysporum causing rot on Narcissus.</title>
        <authorList>
            <person name="Armitage A.D."/>
            <person name="Taylor A."/>
            <person name="Clarkson J.P."/>
            <person name="Harrison R.J."/>
            <person name="Jackson A.C."/>
        </authorList>
    </citation>
    <scope>NUCLEOTIDE SEQUENCE [LARGE SCALE GENOMIC DNA]</scope>
    <source>
        <strain evidence="2 3">N139</strain>
    </source>
</reference>
<name>A0A4Q2UZG8_FUSOX</name>
<accession>A0A4Q2UZG8</accession>
<protein>
    <submittedName>
        <fullName evidence="2">Uncharacterized protein</fullName>
    </submittedName>
</protein>
<comment type="caution">
    <text evidence="2">The sequence shown here is derived from an EMBL/GenBank/DDBJ whole genome shotgun (WGS) entry which is preliminary data.</text>
</comment>
<gene>
    <name evidence="2" type="ORF">BFJ63_vAg17559</name>
</gene>
<organism evidence="2 3">
    <name type="scientific">Fusarium oxysporum f. sp. narcissi</name>
    <dbReference type="NCBI Taxonomy" id="451672"/>
    <lineage>
        <taxon>Eukaryota</taxon>
        <taxon>Fungi</taxon>
        <taxon>Dikarya</taxon>
        <taxon>Ascomycota</taxon>
        <taxon>Pezizomycotina</taxon>
        <taxon>Sordariomycetes</taxon>
        <taxon>Hypocreomycetidae</taxon>
        <taxon>Hypocreales</taxon>
        <taxon>Nectriaceae</taxon>
        <taxon>Fusarium</taxon>
        <taxon>Fusarium oxysporum species complex</taxon>
    </lineage>
</organism>
<feature type="region of interest" description="Disordered" evidence="1">
    <location>
        <begin position="1"/>
        <end position="26"/>
    </location>
</feature>
<dbReference type="Proteomes" id="UP000290540">
    <property type="component" value="Unassembled WGS sequence"/>
</dbReference>